<reference evidence="1" key="1">
    <citation type="submission" date="2018-02" db="EMBL/GenBank/DDBJ databases">
        <title>Rhizophora mucronata_Transcriptome.</title>
        <authorList>
            <person name="Meera S.P."/>
            <person name="Sreeshan A."/>
            <person name="Augustine A."/>
        </authorList>
    </citation>
    <scope>NUCLEOTIDE SEQUENCE</scope>
    <source>
        <tissue evidence="1">Leaf</tissue>
    </source>
</reference>
<name>A0A2P2R306_RHIMU</name>
<sequence length="23" mass="2637">MSSNFVFYLSYVNFAKSTIFTAV</sequence>
<dbReference type="EMBL" id="GGEC01093139">
    <property type="protein sequence ID" value="MBX73623.1"/>
    <property type="molecule type" value="Transcribed_RNA"/>
</dbReference>
<dbReference type="AlphaFoldDB" id="A0A2P2R306"/>
<proteinExistence type="predicted"/>
<evidence type="ECO:0000313" key="1">
    <source>
        <dbReference type="EMBL" id="MBX73623.1"/>
    </source>
</evidence>
<protein>
    <submittedName>
        <fullName evidence="1">Uncharacterized protein</fullName>
    </submittedName>
</protein>
<accession>A0A2P2R306</accession>
<organism evidence="1">
    <name type="scientific">Rhizophora mucronata</name>
    <name type="common">Asiatic mangrove</name>
    <dbReference type="NCBI Taxonomy" id="61149"/>
    <lineage>
        <taxon>Eukaryota</taxon>
        <taxon>Viridiplantae</taxon>
        <taxon>Streptophyta</taxon>
        <taxon>Embryophyta</taxon>
        <taxon>Tracheophyta</taxon>
        <taxon>Spermatophyta</taxon>
        <taxon>Magnoliopsida</taxon>
        <taxon>eudicotyledons</taxon>
        <taxon>Gunneridae</taxon>
        <taxon>Pentapetalae</taxon>
        <taxon>rosids</taxon>
        <taxon>fabids</taxon>
        <taxon>Malpighiales</taxon>
        <taxon>Rhizophoraceae</taxon>
        <taxon>Rhizophora</taxon>
    </lineage>
</organism>